<dbReference type="Proteomes" id="UP001642360">
    <property type="component" value="Unassembled WGS sequence"/>
</dbReference>
<keyword evidence="3" id="KW-1185">Reference proteome</keyword>
<comment type="caution">
    <text evidence="2">The sequence shown here is derived from an EMBL/GenBank/DDBJ whole genome shotgun (WGS) entry which is preliminary data.</text>
</comment>
<dbReference type="EMBL" id="CAUOFW020004458">
    <property type="protein sequence ID" value="CAK9165770.1"/>
    <property type="molecule type" value="Genomic_DNA"/>
</dbReference>
<organism evidence="2 3">
    <name type="scientific">Ilex paraguariensis</name>
    <name type="common">yerba mate</name>
    <dbReference type="NCBI Taxonomy" id="185542"/>
    <lineage>
        <taxon>Eukaryota</taxon>
        <taxon>Viridiplantae</taxon>
        <taxon>Streptophyta</taxon>
        <taxon>Embryophyta</taxon>
        <taxon>Tracheophyta</taxon>
        <taxon>Spermatophyta</taxon>
        <taxon>Magnoliopsida</taxon>
        <taxon>eudicotyledons</taxon>
        <taxon>Gunneridae</taxon>
        <taxon>Pentapetalae</taxon>
        <taxon>asterids</taxon>
        <taxon>campanulids</taxon>
        <taxon>Aquifoliales</taxon>
        <taxon>Aquifoliaceae</taxon>
        <taxon>Ilex</taxon>
    </lineage>
</organism>
<proteinExistence type="predicted"/>
<sequence>METRWSMWLWESVQPRLRSKHDGTEHGPFQRWSELVSRSSAPKIQGGATQEDPPFLSQPPTFVHPTMLYQMTMVGGATLLESTSTWPCACSSTSPSTVPVLFRSISVVE</sequence>
<gene>
    <name evidence="1" type="ORF">ILEXP_LOCUS34943</name>
    <name evidence="2" type="ORF">ILEXP_LOCUS50132</name>
</gene>
<accession>A0ABC8UGJ0</accession>
<evidence type="ECO:0000313" key="3">
    <source>
        <dbReference type="Proteomes" id="UP001642360"/>
    </source>
</evidence>
<protein>
    <submittedName>
        <fullName evidence="2">Uncharacterized protein</fullName>
    </submittedName>
</protein>
<reference evidence="2 3" key="1">
    <citation type="submission" date="2024-02" db="EMBL/GenBank/DDBJ databases">
        <authorList>
            <person name="Vignale AGUSTIN F."/>
            <person name="Sosa J E."/>
            <person name="Modenutti C."/>
        </authorList>
    </citation>
    <scope>NUCLEOTIDE SEQUENCE [LARGE SCALE GENOMIC DNA]</scope>
</reference>
<evidence type="ECO:0000313" key="1">
    <source>
        <dbReference type="EMBL" id="CAK9165770.1"/>
    </source>
</evidence>
<dbReference type="AlphaFoldDB" id="A0ABC8UGJ0"/>
<dbReference type="EMBL" id="CAUOFW020007667">
    <property type="protein sequence ID" value="CAK9180155.1"/>
    <property type="molecule type" value="Genomic_DNA"/>
</dbReference>
<name>A0ABC8UGJ0_9AQUA</name>
<evidence type="ECO:0000313" key="2">
    <source>
        <dbReference type="EMBL" id="CAK9180155.1"/>
    </source>
</evidence>